<dbReference type="AlphaFoldDB" id="A0A098B855"/>
<sequence length="145" mass="16637">MTNGLSEWRLERAMDTFNDGEQLLAIGSNQGAINRFYYAAFYAVRALLALNKLDSPKHSGVMSLFNKEFVKTQIISKESSKTFTNVFALRAQADYEDFKIFSTEEAKKVRDSVRELIKEISTVINKEHLTTPEFNLEQSKDEQEL</sequence>
<dbReference type="InterPro" id="IPR007842">
    <property type="entry name" value="HEPN_dom"/>
</dbReference>
<dbReference type="Pfam" id="PF05168">
    <property type="entry name" value="HEPN"/>
    <property type="match status" value="1"/>
</dbReference>
<keyword evidence="4" id="KW-0238">DNA-binding</keyword>
<dbReference type="Gene3D" id="1.20.120.330">
    <property type="entry name" value="Nucleotidyltransferases domain 2"/>
    <property type="match status" value="1"/>
</dbReference>
<dbReference type="Proteomes" id="UP000054623">
    <property type="component" value="Unassembled WGS sequence"/>
</dbReference>
<reference evidence="3" key="1">
    <citation type="submission" date="2014-07" db="EMBL/GenBank/DDBJ databases">
        <authorList>
            <person name="Hornung V.Bastian."/>
        </authorList>
    </citation>
    <scope>NUCLEOTIDE SEQUENCE</scope>
    <source>
        <strain evidence="3">PCE-S</strain>
    </source>
</reference>
<evidence type="ECO:0000313" key="4">
    <source>
        <dbReference type="EMBL" id="KTE89399.1"/>
    </source>
</evidence>
<dbReference type="PATRIC" id="fig|49338.4.peg.4458"/>
<comment type="similarity">
    <text evidence="1">Belongs to the UPF0332 family.</text>
</comment>
<dbReference type="PANTHER" id="PTHR36565">
    <property type="entry name" value="UPF0332 PROTEIN TM_1000"/>
    <property type="match status" value="1"/>
</dbReference>
<reference evidence="4 5" key="2">
    <citation type="submission" date="2015-12" db="EMBL/GenBank/DDBJ databases">
        <title>Draft Genome Sequence of Desulfitobacterium hafniense Strain DH, a Sulfate-reducing Bacterium Isolated from Paddy Soils.</title>
        <authorList>
            <person name="Bao P."/>
            <person name="Zhang X."/>
            <person name="Li G."/>
        </authorList>
    </citation>
    <scope>NUCLEOTIDE SEQUENCE [LARGE SCALE GENOMIC DNA]</scope>
    <source>
        <strain evidence="4 5">DH</strain>
    </source>
</reference>
<evidence type="ECO:0000313" key="5">
    <source>
        <dbReference type="Proteomes" id="UP000054623"/>
    </source>
</evidence>
<dbReference type="GO" id="GO:0003677">
    <property type="term" value="F:DNA binding"/>
    <property type="evidence" value="ECO:0007669"/>
    <property type="project" value="UniProtKB-KW"/>
</dbReference>
<proteinExistence type="inferred from homology"/>
<evidence type="ECO:0000256" key="1">
    <source>
        <dbReference type="ARBA" id="ARBA00038248"/>
    </source>
</evidence>
<gene>
    <name evidence="4" type="ORF">AT727_13455</name>
    <name evidence="3" type="ORF">DPCES_4140</name>
</gene>
<dbReference type="PANTHER" id="PTHR36565:SF1">
    <property type="entry name" value="UPF0332 PROTEIN TM_1000"/>
    <property type="match status" value="1"/>
</dbReference>
<protein>
    <submittedName>
        <fullName evidence="4">DNA-binding protein</fullName>
    </submittedName>
    <submittedName>
        <fullName evidence="3">HEPN domain protein</fullName>
    </submittedName>
</protein>
<organism evidence="3">
    <name type="scientific">Desulfitobacterium hafniense</name>
    <name type="common">Desulfitobacterium frappieri</name>
    <dbReference type="NCBI Taxonomy" id="49338"/>
    <lineage>
        <taxon>Bacteria</taxon>
        <taxon>Bacillati</taxon>
        <taxon>Bacillota</taxon>
        <taxon>Clostridia</taxon>
        <taxon>Eubacteriales</taxon>
        <taxon>Desulfitobacteriaceae</taxon>
        <taxon>Desulfitobacterium</taxon>
    </lineage>
</organism>
<dbReference type="InterPro" id="IPR052226">
    <property type="entry name" value="UPF0332_toxin"/>
</dbReference>
<dbReference type="RefSeq" id="WP_005812482.1">
    <property type="nucleotide sequence ID" value="NZ_CABKQQ010000041.1"/>
</dbReference>
<dbReference type="EMBL" id="LOCK01000083">
    <property type="protein sequence ID" value="KTE89399.1"/>
    <property type="molecule type" value="Genomic_DNA"/>
</dbReference>
<dbReference type="OrthoDB" id="1684393at2"/>
<evidence type="ECO:0000259" key="2">
    <source>
        <dbReference type="Pfam" id="PF05168"/>
    </source>
</evidence>
<dbReference type="EMBL" id="LK996017">
    <property type="protein sequence ID" value="CDX04026.1"/>
    <property type="molecule type" value="Genomic_DNA"/>
</dbReference>
<accession>A0A098B855</accession>
<evidence type="ECO:0000313" key="3">
    <source>
        <dbReference type="EMBL" id="CDX04026.1"/>
    </source>
</evidence>
<name>A0A098B855_DESHA</name>
<feature type="domain" description="HEPN" evidence="2">
    <location>
        <begin position="7"/>
        <end position="119"/>
    </location>
</feature>